<dbReference type="PANTHER" id="PTHR42862">
    <property type="entry name" value="DELTA-1-PYRROLINE-5-CARBOXYLATE DEHYDROGENASE 1, ISOFORM A-RELATED"/>
    <property type="match status" value="1"/>
</dbReference>
<dbReference type="STRING" id="117157.SAMN04489717_1284"/>
<organism evidence="4 5">
    <name type="scientific">Actinopolymorpha singaporensis</name>
    <dbReference type="NCBI Taxonomy" id="117157"/>
    <lineage>
        <taxon>Bacteria</taxon>
        <taxon>Bacillati</taxon>
        <taxon>Actinomycetota</taxon>
        <taxon>Actinomycetes</taxon>
        <taxon>Propionibacteriales</taxon>
        <taxon>Actinopolymorphaceae</taxon>
        <taxon>Actinopolymorpha</taxon>
    </lineage>
</organism>
<name>A0A1H1NLN3_9ACTN</name>
<reference evidence="4 5" key="1">
    <citation type="submission" date="2016-10" db="EMBL/GenBank/DDBJ databases">
        <authorList>
            <person name="de Groot N.N."/>
        </authorList>
    </citation>
    <scope>NUCLEOTIDE SEQUENCE [LARGE SCALE GENOMIC DNA]</scope>
    <source>
        <strain evidence="4 5">DSM 22024</strain>
    </source>
</reference>
<proteinExistence type="predicted"/>
<dbReference type="EMBL" id="LT629732">
    <property type="protein sequence ID" value="SDR99892.1"/>
    <property type="molecule type" value="Genomic_DNA"/>
</dbReference>
<dbReference type="InterPro" id="IPR016161">
    <property type="entry name" value="Ald_DH/histidinol_DH"/>
</dbReference>
<dbReference type="InterPro" id="IPR016163">
    <property type="entry name" value="Ald_DH_C"/>
</dbReference>
<feature type="domain" description="Aldehyde dehydrogenase" evidence="3">
    <location>
        <begin position="92"/>
        <end position="502"/>
    </location>
</feature>
<keyword evidence="5" id="KW-1185">Reference proteome</keyword>
<dbReference type="GO" id="GO:0003842">
    <property type="term" value="F:L-glutamate gamma-semialdehyde dehydrogenase activity"/>
    <property type="evidence" value="ECO:0007669"/>
    <property type="project" value="TreeGrafter"/>
</dbReference>
<dbReference type="PANTHER" id="PTHR42862:SF1">
    <property type="entry name" value="DELTA-1-PYRROLINE-5-CARBOXYLATE DEHYDROGENASE 2, ISOFORM A-RELATED"/>
    <property type="match status" value="1"/>
</dbReference>
<gene>
    <name evidence="4" type="ORF">SAMN04489717_1284</name>
</gene>
<dbReference type="SUPFAM" id="SSF53720">
    <property type="entry name" value="ALDH-like"/>
    <property type="match status" value="1"/>
</dbReference>
<evidence type="ECO:0000256" key="1">
    <source>
        <dbReference type="ARBA" id="ARBA00023002"/>
    </source>
</evidence>
<dbReference type="InterPro" id="IPR015590">
    <property type="entry name" value="Aldehyde_DH_dom"/>
</dbReference>
<dbReference type="Pfam" id="PF00171">
    <property type="entry name" value="Aldedh"/>
    <property type="match status" value="1"/>
</dbReference>
<dbReference type="Gene3D" id="3.40.605.10">
    <property type="entry name" value="Aldehyde Dehydrogenase, Chain A, domain 1"/>
    <property type="match status" value="1"/>
</dbReference>
<keyword evidence="1" id="KW-0560">Oxidoreductase</keyword>
<dbReference type="InterPro" id="IPR016162">
    <property type="entry name" value="Ald_DH_N"/>
</dbReference>
<dbReference type="AlphaFoldDB" id="A0A1H1NLN3"/>
<evidence type="ECO:0000313" key="4">
    <source>
        <dbReference type="EMBL" id="SDR99892.1"/>
    </source>
</evidence>
<keyword evidence="2" id="KW-0520">NAD</keyword>
<dbReference type="Gene3D" id="3.40.309.10">
    <property type="entry name" value="Aldehyde Dehydrogenase, Chain A, domain 2"/>
    <property type="match status" value="1"/>
</dbReference>
<dbReference type="InterPro" id="IPR011975">
    <property type="entry name" value="PaaN_2"/>
</dbReference>
<dbReference type="NCBIfam" id="TIGR02288">
    <property type="entry name" value="PaaN_2"/>
    <property type="match status" value="1"/>
</dbReference>
<protein>
    <submittedName>
        <fullName evidence="4">Phenylacetic acid degradation protein paaN</fullName>
    </submittedName>
</protein>
<evidence type="ECO:0000259" key="3">
    <source>
        <dbReference type="Pfam" id="PF00171"/>
    </source>
</evidence>
<dbReference type="GO" id="GO:0010133">
    <property type="term" value="P:L-proline catabolic process to L-glutamate"/>
    <property type="evidence" value="ECO:0007669"/>
    <property type="project" value="TreeGrafter"/>
</dbReference>
<dbReference type="GO" id="GO:0009898">
    <property type="term" value="C:cytoplasmic side of plasma membrane"/>
    <property type="evidence" value="ECO:0007669"/>
    <property type="project" value="TreeGrafter"/>
</dbReference>
<accession>A0A1H1NLN3</accession>
<evidence type="ECO:0000256" key="2">
    <source>
        <dbReference type="ARBA" id="ARBA00023027"/>
    </source>
</evidence>
<dbReference type="Proteomes" id="UP000198983">
    <property type="component" value="Chromosome I"/>
</dbReference>
<sequence length="571" mass="60095">MQCTPGRPPNAYADAVDADTLDQAVAAIRSRGYYSAFPESPSPRVYGPDAAAEGQRAFEAWEGRAFPVSVPGADGAVATEKSPFGIPLGVRYPQVGAGGLDDLLTAARAGMARWRDAGPDTRVEVTLEILQRLHGRVFELANAVMATTGQAFVMAFQAGGTHALDRALEAVAFAHTEMTRHPATMVWERPAKGDPVRVEKTFTVVPRGVAVVIGCTTFPTWNSYPGLFASLVTGNPVVVKPHPRAVLPLAITVQTCQEVLAERGFDPHLVTLAAEAEDAGLAKDLATRPEVRIVDFTGSGEFGGWLESHATQALVHTEKSGVNPVVIDSTGSFRGLTANLAFTLSLYSGQMCTTSQNIYVPAGGIETDEGHKSFADVGAGLAAAVDKLLADEARAVELLGAIVNDDVLGRVERAADLGEMVLESRSLDHPTHPDAVVRTPAIVAVDAGGPGDPGDRPYARECFGPVTFLVRTADTSESLDLVRRLGHERGAMTAAVYSTSEPVLDAAREVALDVGVALSENLTGGVYVNQSAAFSDYHGTGANPAANAAYVDAAYVTGRFRIVQSRRPAPA</sequence>
<dbReference type="InterPro" id="IPR050485">
    <property type="entry name" value="Proline_metab_enzyme"/>
</dbReference>
<evidence type="ECO:0000313" key="5">
    <source>
        <dbReference type="Proteomes" id="UP000198983"/>
    </source>
</evidence>